<comment type="caution">
    <text evidence="1">The sequence shown here is derived from an EMBL/GenBank/DDBJ whole genome shotgun (WGS) entry which is preliminary data.</text>
</comment>
<gene>
    <name evidence="1" type="ORF">DPMN_025519</name>
</gene>
<reference evidence="1" key="2">
    <citation type="submission" date="2020-11" db="EMBL/GenBank/DDBJ databases">
        <authorList>
            <person name="McCartney M.A."/>
            <person name="Auch B."/>
            <person name="Kono T."/>
            <person name="Mallez S."/>
            <person name="Becker A."/>
            <person name="Gohl D.M."/>
            <person name="Silverstein K.A.T."/>
            <person name="Koren S."/>
            <person name="Bechman K.B."/>
            <person name="Herman A."/>
            <person name="Abrahante J.E."/>
            <person name="Garbe J."/>
        </authorList>
    </citation>
    <scope>NUCLEOTIDE SEQUENCE</scope>
    <source>
        <strain evidence="1">Duluth1</strain>
        <tissue evidence="1">Whole animal</tissue>
    </source>
</reference>
<dbReference type="Proteomes" id="UP000828390">
    <property type="component" value="Unassembled WGS sequence"/>
</dbReference>
<organism evidence="1 2">
    <name type="scientific">Dreissena polymorpha</name>
    <name type="common">Zebra mussel</name>
    <name type="synonym">Mytilus polymorpha</name>
    <dbReference type="NCBI Taxonomy" id="45954"/>
    <lineage>
        <taxon>Eukaryota</taxon>
        <taxon>Metazoa</taxon>
        <taxon>Spiralia</taxon>
        <taxon>Lophotrochozoa</taxon>
        <taxon>Mollusca</taxon>
        <taxon>Bivalvia</taxon>
        <taxon>Autobranchia</taxon>
        <taxon>Heteroconchia</taxon>
        <taxon>Euheterodonta</taxon>
        <taxon>Imparidentia</taxon>
        <taxon>Neoheterodontei</taxon>
        <taxon>Myida</taxon>
        <taxon>Dreissenoidea</taxon>
        <taxon>Dreissenidae</taxon>
        <taxon>Dreissena</taxon>
    </lineage>
</organism>
<keyword evidence="2" id="KW-1185">Reference proteome</keyword>
<accession>A0A9D4LPF9</accession>
<proteinExistence type="predicted"/>
<evidence type="ECO:0000313" key="1">
    <source>
        <dbReference type="EMBL" id="KAH3862552.1"/>
    </source>
</evidence>
<protein>
    <submittedName>
        <fullName evidence="1">Uncharacterized protein</fullName>
    </submittedName>
</protein>
<sequence>MEEQVDRNSEDTDPLNWLPLRIVKRHAVVHRHDKPVSEDTSQLEAFDKAWRDASVKYPDSKSQAHKIPKGLNCTNCRSVVETLIYNSITVSSKAEIDSQIYWKQQQPINYLASTNASELCSNMMKLRFHLVPSTQYTSEEVDQTSELIVDEYRSGDRGGEEKKQLTLFIRPVVSFPLNSKCSGNIFHNADMCDRQTDSQTDLQAHRAQTISPLR</sequence>
<dbReference type="AlphaFoldDB" id="A0A9D4LPF9"/>
<evidence type="ECO:0000313" key="2">
    <source>
        <dbReference type="Proteomes" id="UP000828390"/>
    </source>
</evidence>
<reference evidence="1" key="1">
    <citation type="journal article" date="2019" name="bioRxiv">
        <title>The Genome of the Zebra Mussel, Dreissena polymorpha: A Resource for Invasive Species Research.</title>
        <authorList>
            <person name="McCartney M.A."/>
            <person name="Auch B."/>
            <person name="Kono T."/>
            <person name="Mallez S."/>
            <person name="Zhang Y."/>
            <person name="Obille A."/>
            <person name="Becker A."/>
            <person name="Abrahante J.E."/>
            <person name="Garbe J."/>
            <person name="Badalamenti J.P."/>
            <person name="Herman A."/>
            <person name="Mangelson H."/>
            <person name="Liachko I."/>
            <person name="Sullivan S."/>
            <person name="Sone E.D."/>
            <person name="Koren S."/>
            <person name="Silverstein K.A.T."/>
            <person name="Beckman K.B."/>
            <person name="Gohl D.M."/>
        </authorList>
    </citation>
    <scope>NUCLEOTIDE SEQUENCE</scope>
    <source>
        <strain evidence="1">Duluth1</strain>
        <tissue evidence="1">Whole animal</tissue>
    </source>
</reference>
<dbReference type="EMBL" id="JAIWYP010000002">
    <property type="protein sequence ID" value="KAH3862552.1"/>
    <property type="molecule type" value="Genomic_DNA"/>
</dbReference>
<name>A0A9D4LPF9_DREPO</name>